<dbReference type="PANTHER" id="PTHR44936">
    <property type="entry name" value="SENSOR PROTEIN CREC"/>
    <property type="match status" value="1"/>
</dbReference>
<dbReference type="InterPro" id="IPR036890">
    <property type="entry name" value="HATPase_C_sf"/>
</dbReference>
<keyword evidence="4" id="KW-0808">Transferase</keyword>
<dbReference type="InterPro" id="IPR003594">
    <property type="entry name" value="HATPase_dom"/>
</dbReference>
<dbReference type="GO" id="GO:0004673">
    <property type="term" value="F:protein histidine kinase activity"/>
    <property type="evidence" value="ECO:0007669"/>
    <property type="project" value="UniProtKB-EC"/>
</dbReference>
<name>A0A852Z4Y1_9ACTN</name>
<dbReference type="EMBL" id="JACBZH010000001">
    <property type="protein sequence ID" value="NYH88024.1"/>
    <property type="molecule type" value="Genomic_DNA"/>
</dbReference>
<feature type="domain" description="Histidine kinase" evidence="7">
    <location>
        <begin position="12"/>
        <end position="102"/>
    </location>
</feature>
<dbReference type="EC" id="2.7.13.3" evidence="2"/>
<evidence type="ECO:0000256" key="6">
    <source>
        <dbReference type="ARBA" id="ARBA00023012"/>
    </source>
</evidence>
<dbReference type="Pfam" id="PF02518">
    <property type="entry name" value="HATPase_c"/>
    <property type="match status" value="1"/>
</dbReference>
<evidence type="ECO:0000256" key="5">
    <source>
        <dbReference type="ARBA" id="ARBA00022777"/>
    </source>
</evidence>
<proteinExistence type="predicted"/>
<organism evidence="8 9">
    <name type="scientific">Actinopolymorpha rutila</name>
    <dbReference type="NCBI Taxonomy" id="446787"/>
    <lineage>
        <taxon>Bacteria</taxon>
        <taxon>Bacillati</taxon>
        <taxon>Actinomycetota</taxon>
        <taxon>Actinomycetes</taxon>
        <taxon>Propionibacteriales</taxon>
        <taxon>Actinopolymorphaceae</taxon>
        <taxon>Actinopolymorpha</taxon>
    </lineage>
</organism>
<evidence type="ECO:0000256" key="3">
    <source>
        <dbReference type="ARBA" id="ARBA00022553"/>
    </source>
</evidence>
<sequence>MRRFPGRGGAALIDNVFAHTSDGASFVLSVARRRGGPFVVAVEDAGRGIADLALTRRGRSGVGSTGLGLDVVRRDAEEAGGRLLVGRSPAGGARVALELPPA</sequence>
<evidence type="ECO:0000256" key="4">
    <source>
        <dbReference type="ARBA" id="ARBA00022679"/>
    </source>
</evidence>
<dbReference type="PANTHER" id="PTHR44936:SF9">
    <property type="entry name" value="SENSOR PROTEIN CREC"/>
    <property type="match status" value="1"/>
</dbReference>
<protein>
    <recommendedName>
        <fullName evidence="2">histidine kinase</fullName>
        <ecNumber evidence="2">2.7.13.3</ecNumber>
    </recommendedName>
</protein>
<dbReference type="InterPro" id="IPR050980">
    <property type="entry name" value="2C_sensor_his_kinase"/>
</dbReference>
<reference evidence="8 9" key="1">
    <citation type="submission" date="2020-07" db="EMBL/GenBank/DDBJ databases">
        <title>Sequencing the genomes of 1000 actinobacteria strains.</title>
        <authorList>
            <person name="Klenk H.-P."/>
        </authorList>
    </citation>
    <scope>NUCLEOTIDE SEQUENCE [LARGE SCALE GENOMIC DNA]</scope>
    <source>
        <strain evidence="8 9">DSM 18448</strain>
    </source>
</reference>
<evidence type="ECO:0000313" key="8">
    <source>
        <dbReference type="EMBL" id="NYH88024.1"/>
    </source>
</evidence>
<evidence type="ECO:0000259" key="7">
    <source>
        <dbReference type="PROSITE" id="PS50109"/>
    </source>
</evidence>
<evidence type="ECO:0000256" key="1">
    <source>
        <dbReference type="ARBA" id="ARBA00000085"/>
    </source>
</evidence>
<evidence type="ECO:0000256" key="2">
    <source>
        <dbReference type="ARBA" id="ARBA00012438"/>
    </source>
</evidence>
<dbReference type="AlphaFoldDB" id="A0A852Z4Y1"/>
<dbReference type="InterPro" id="IPR005467">
    <property type="entry name" value="His_kinase_dom"/>
</dbReference>
<comment type="caution">
    <text evidence="8">The sequence shown here is derived from an EMBL/GenBank/DDBJ whole genome shotgun (WGS) entry which is preliminary data.</text>
</comment>
<keyword evidence="6" id="KW-0902">Two-component regulatory system</keyword>
<dbReference type="RefSeq" id="WP_179785993.1">
    <property type="nucleotide sequence ID" value="NZ_BAAARR010000004.1"/>
</dbReference>
<accession>A0A852Z4Y1</accession>
<dbReference type="InterPro" id="IPR004358">
    <property type="entry name" value="Sig_transdc_His_kin-like_C"/>
</dbReference>
<dbReference type="PROSITE" id="PS50109">
    <property type="entry name" value="HIS_KIN"/>
    <property type="match status" value="1"/>
</dbReference>
<dbReference type="SUPFAM" id="SSF55874">
    <property type="entry name" value="ATPase domain of HSP90 chaperone/DNA topoisomerase II/histidine kinase"/>
    <property type="match status" value="1"/>
</dbReference>
<dbReference type="GO" id="GO:0000160">
    <property type="term" value="P:phosphorelay signal transduction system"/>
    <property type="evidence" value="ECO:0007669"/>
    <property type="project" value="UniProtKB-KW"/>
</dbReference>
<dbReference type="Gene3D" id="3.30.565.10">
    <property type="entry name" value="Histidine kinase-like ATPase, C-terminal domain"/>
    <property type="match status" value="1"/>
</dbReference>
<keyword evidence="9" id="KW-1185">Reference proteome</keyword>
<keyword evidence="5 8" id="KW-0418">Kinase</keyword>
<dbReference type="PRINTS" id="PR00344">
    <property type="entry name" value="BCTRLSENSOR"/>
</dbReference>
<evidence type="ECO:0000313" key="9">
    <source>
        <dbReference type="Proteomes" id="UP000579605"/>
    </source>
</evidence>
<dbReference type="Proteomes" id="UP000579605">
    <property type="component" value="Unassembled WGS sequence"/>
</dbReference>
<gene>
    <name evidence="8" type="ORF">F4554_000662</name>
</gene>
<keyword evidence="3" id="KW-0597">Phosphoprotein</keyword>
<comment type="catalytic activity">
    <reaction evidence="1">
        <text>ATP + protein L-histidine = ADP + protein N-phospho-L-histidine.</text>
        <dbReference type="EC" id="2.7.13.3"/>
    </reaction>
</comment>